<organism evidence="15 16">
    <name type="scientific">Actinoplanes regularis</name>
    <dbReference type="NCBI Taxonomy" id="52697"/>
    <lineage>
        <taxon>Bacteria</taxon>
        <taxon>Bacillati</taxon>
        <taxon>Actinomycetota</taxon>
        <taxon>Actinomycetes</taxon>
        <taxon>Micromonosporales</taxon>
        <taxon>Micromonosporaceae</taxon>
        <taxon>Actinoplanes</taxon>
    </lineage>
</organism>
<keyword evidence="8" id="KW-0067">ATP-binding</keyword>
<dbReference type="AlphaFoldDB" id="A0A239JX36"/>
<evidence type="ECO:0000256" key="8">
    <source>
        <dbReference type="ARBA" id="ARBA00022840"/>
    </source>
</evidence>
<dbReference type="Pfam" id="PF00512">
    <property type="entry name" value="HisKA"/>
    <property type="match status" value="1"/>
</dbReference>
<dbReference type="InterPro" id="IPR003594">
    <property type="entry name" value="HATPase_dom"/>
</dbReference>
<feature type="domain" description="Histidine kinase" evidence="12">
    <location>
        <begin position="374"/>
        <end position="592"/>
    </location>
</feature>
<name>A0A239JX36_9ACTN</name>
<dbReference type="PANTHER" id="PTHR43065:SF46">
    <property type="entry name" value="C4-DICARBOXYLATE TRANSPORT SENSOR PROTEIN DCTB"/>
    <property type="match status" value="1"/>
</dbReference>
<evidence type="ECO:0000256" key="6">
    <source>
        <dbReference type="ARBA" id="ARBA00022741"/>
    </source>
</evidence>
<dbReference type="SUPFAM" id="SSF55785">
    <property type="entry name" value="PYP-like sensor domain (PAS domain)"/>
    <property type="match status" value="1"/>
</dbReference>
<dbReference type="InterPro" id="IPR003661">
    <property type="entry name" value="HisK_dim/P_dom"/>
</dbReference>
<feature type="region of interest" description="Disordered" evidence="10">
    <location>
        <begin position="589"/>
        <end position="614"/>
    </location>
</feature>
<keyword evidence="6" id="KW-0547">Nucleotide-binding</keyword>
<feature type="domain" description="PAS" evidence="13">
    <location>
        <begin position="229"/>
        <end position="299"/>
    </location>
</feature>
<dbReference type="PROSITE" id="PS50113">
    <property type="entry name" value="PAC"/>
    <property type="match status" value="1"/>
</dbReference>
<dbReference type="InterPro" id="IPR004358">
    <property type="entry name" value="Sig_transdc_His_kin-like_C"/>
</dbReference>
<comment type="subcellular location">
    <subcellularLocation>
        <location evidence="2">Cell membrane</location>
    </subcellularLocation>
</comment>
<keyword evidence="11" id="KW-0812">Transmembrane</keyword>
<dbReference type="PROSITE" id="PS50109">
    <property type="entry name" value="HIS_KIN"/>
    <property type="match status" value="1"/>
</dbReference>
<dbReference type="GO" id="GO:0000155">
    <property type="term" value="F:phosphorelay sensor kinase activity"/>
    <property type="evidence" value="ECO:0007669"/>
    <property type="project" value="InterPro"/>
</dbReference>
<evidence type="ECO:0000313" key="15">
    <source>
        <dbReference type="EMBL" id="SNT09983.1"/>
    </source>
</evidence>
<dbReference type="PRINTS" id="PR00344">
    <property type="entry name" value="BCTRLSENSOR"/>
</dbReference>
<gene>
    <name evidence="15" type="ORF">SAMN06264365_13915</name>
</gene>
<dbReference type="InterPro" id="IPR000014">
    <property type="entry name" value="PAS"/>
</dbReference>
<keyword evidence="9" id="KW-0902">Two-component regulatory system</keyword>
<dbReference type="Gene3D" id="1.10.287.130">
    <property type="match status" value="1"/>
</dbReference>
<dbReference type="SUPFAM" id="SSF55874">
    <property type="entry name" value="ATPase domain of HSP90 chaperone/DNA topoisomerase II/histidine kinase"/>
    <property type="match status" value="1"/>
</dbReference>
<dbReference type="InterPro" id="IPR005467">
    <property type="entry name" value="His_kinase_dom"/>
</dbReference>
<evidence type="ECO:0000313" key="16">
    <source>
        <dbReference type="Proteomes" id="UP000198415"/>
    </source>
</evidence>
<evidence type="ECO:0000256" key="3">
    <source>
        <dbReference type="ARBA" id="ARBA00012438"/>
    </source>
</evidence>
<dbReference type="InterPro" id="IPR036890">
    <property type="entry name" value="HATPase_C_sf"/>
</dbReference>
<dbReference type="InterPro" id="IPR000700">
    <property type="entry name" value="PAS-assoc_C"/>
</dbReference>
<dbReference type="SMART" id="SM00388">
    <property type="entry name" value="HisKA"/>
    <property type="match status" value="1"/>
</dbReference>
<dbReference type="CDD" id="cd00130">
    <property type="entry name" value="PAS"/>
    <property type="match status" value="1"/>
</dbReference>
<evidence type="ECO:0000256" key="2">
    <source>
        <dbReference type="ARBA" id="ARBA00004236"/>
    </source>
</evidence>
<dbReference type="RefSeq" id="WP_179277543.1">
    <property type="nucleotide sequence ID" value="NZ_BOMU01000131.1"/>
</dbReference>
<dbReference type="Gene3D" id="3.30.565.10">
    <property type="entry name" value="Histidine kinase-like ATPase, C-terminal domain"/>
    <property type="match status" value="1"/>
</dbReference>
<dbReference type="Proteomes" id="UP000198415">
    <property type="component" value="Unassembled WGS sequence"/>
</dbReference>
<keyword evidence="4" id="KW-0597">Phosphoprotein</keyword>
<feature type="domain" description="PAC" evidence="14">
    <location>
        <begin position="302"/>
        <end position="354"/>
    </location>
</feature>
<dbReference type="InterPro" id="IPR035965">
    <property type="entry name" value="PAS-like_dom_sf"/>
</dbReference>
<proteinExistence type="predicted"/>
<evidence type="ECO:0000259" key="14">
    <source>
        <dbReference type="PROSITE" id="PS50113"/>
    </source>
</evidence>
<evidence type="ECO:0000256" key="4">
    <source>
        <dbReference type="ARBA" id="ARBA00022553"/>
    </source>
</evidence>
<evidence type="ECO:0000259" key="13">
    <source>
        <dbReference type="PROSITE" id="PS50112"/>
    </source>
</evidence>
<dbReference type="SMART" id="SM00091">
    <property type="entry name" value="PAS"/>
    <property type="match status" value="1"/>
</dbReference>
<dbReference type="InterPro" id="IPR013656">
    <property type="entry name" value="PAS_4"/>
</dbReference>
<evidence type="ECO:0000256" key="11">
    <source>
        <dbReference type="SAM" id="Phobius"/>
    </source>
</evidence>
<dbReference type="SMART" id="SM00387">
    <property type="entry name" value="HATPase_c"/>
    <property type="match status" value="1"/>
</dbReference>
<reference evidence="15 16" key="1">
    <citation type="submission" date="2017-06" db="EMBL/GenBank/DDBJ databases">
        <authorList>
            <person name="Kim H.J."/>
            <person name="Triplett B.A."/>
        </authorList>
    </citation>
    <scope>NUCLEOTIDE SEQUENCE [LARGE SCALE GENOMIC DNA]</scope>
    <source>
        <strain evidence="15 16">DSM 43151</strain>
    </source>
</reference>
<dbReference type="GO" id="GO:0005886">
    <property type="term" value="C:plasma membrane"/>
    <property type="evidence" value="ECO:0007669"/>
    <property type="project" value="UniProtKB-SubCell"/>
</dbReference>
<evidence type="ECO:0000256" key="9">
    <source>
        <dbReference type="ARBA" id="ARBA00023012"/>
    </source>
</evidence>
<evidence type="ECO:0000256" key="10">
    <source>
        <dbReference type="SAM" id="MobiDB-lite"/>
    </source>
</evidence>
<dbReference type="NCBIfam" id="TIGR00229">
    <property type="entry name" value="sensory_box"/>
    <property type="match status" value="1"/>
</dbReference>
<dbReference type="EMBL" id="FZNR01000039">
    <property type="protein sequence ID" value="SNT09983.1"/>
    <property type="molecule type" value="Genomic_DNA"/>
</dbReference>
<dbReference type="GO" id="GO:0005524">
    <property type="term" value="F:ATP binding"/>
    <property type="evidence" value="ECO:0007669"/>
    <property type="project" value="UniProtKB-KW"/>
</dbReference>
<dbReference type="Pfam" id="PF08448">
    <property type="entry name" value="PAS_4"/>
    <property type="match status" value="1"/>
</dbReference>
<feature type="transmembrane region" description="Helical" evidence="11">
    <location>
        <begin position="198"/>
        <end position="218"/>
    </location>
</feature>
<evidence type="ECO:0000256" key="1">
    <source>
        <dbReference type="ARBA" id="ARBA00000085"/>
    </source>
</evidence>
<dbReference type="PANTHER" id="PTHR43065">
    <property type="entry name" value="SENSOR HISTIDINE KINASE"/>
    <property type="match status" value="1"/>
</dbReference>
<evidence type="ECO:0000259" key="12">
    <source>
        <dbReference type="PROSITE" id="PS50109"/>
    </source>
</evidence>
<dbReference type="PROSITE" id="PS50112">
    <property type="entry name" value="PAS"/>
    <property type="match status" value="1"/>
</dbReference>
<dbReference type="EC" id="2.7.13.3" evidence="3"/>
<evidence type="ECO:0000256" key="7">
    <source>
        <dbReference type="ARBA" id="ARBA00022777"/>
    </source>
</evidence>
<sequence length="614" mass="65319">MQMLRRIRIGARLSYAFGAMALLLIIMIGVAVATTVIQRHADQRAVASSALRRDALTAKFHAADSNGWQTGYAFNTVRGVPNATDDSSGLRAKFLSSAAAFQEDLVRIGAHDLTPVERQQLATAENAFNRFMDIDAQIVSGYRTGTPASVAAANDLVIGAALYWFDQAAAAVDQLAAQAEADSAADTATARTTNTRGLQLLVVVGVICLMSAVMLAWLTTRRVANAARNKEILAAVVEQSADATLALALDGTITTWTSGAERVYGYTAAEAIGRPVAMLLQPDSEARHARVLRGLAEGHQFQFDETPRRRKDGSEIFVSTVVWPLYDDDGKLIGGAATERDVTARKQREAEQKIADDRAARAARLESLGQLASGVAHDFNNLLGIILNCAEFVADDTGDEAADDLTRIRNAAHQAQELTSQLLLFAKREPTQVETVDLNTVVTDATDLLSRTIGSDITLNCHPGSEALPVRANRSRLDQILLNLVINARDAMPGGGAVEIATGTVEISGDPDQSLPAGHYAQLTVSDNGTGMNAEVKDRLFEPFFTTKAADKGTGLGLATVYGIVGDAGGTITVDSTLDVGTTFRILLPMSSSPPPEPTPEHRTRSSPDAANLS</sequence>
<keyword evidence="7" id="KW-0418">Kinase</keyword>
<protein>
    <recommendedName>
        <fullName evidence="3">histidine kinase</fullName>
        <ecNumber evidence="3">2.7.13.3</ecNumber>
    </recommendedName>
</protein>
<keyword evidence="5" id="KW-0808">Transferase</keyword>
<keyword evidence="16" id="KW-1185">Reference proteome</keyword>
<keyword evidence="11" id="KW-1133">Transmembrane helix</keyword>
<dbReference type="Pfam" id="PF02518">
    <property type="entry name" value="HATPase_c"/>
    <property type="match status" value="1"/>
</dbReference>
<evidence type="ECO:0000256" key="5">
    <source>
        <dbReference type="ARBA" id="ARBA00022679"/>
    </source>
</evidence>
<keyword evidence="11" id="KW-0472">Membrane</keyword>
<dbReference type="InterPro" id="IPR036097">
    <property type="entry name" value="HisK_dim/P_sf"/>
</dbReference>
<dbReference type="Gene3D" id="3.30.450.20">
    <property type="entry name" value="PAS domain"/>
    <property type="match status" value="1"/>
</dbReference>
<dbReference type="SUPFAM" id="SSF47384">
    <property type="entry name" value="Homodimeric domain of signal transducing histidine kinase"/>
    <property type="match status" value="1"/>
</dbReference>
<accession>A0A239JX36</accession>
<comment type="catalytic activity">
    <reaction evidence="1">
        <text>ATP + protein L-histidine = ADP + protein N-phospho-L-histidine.</text>
        <dbReference type="EC" id="2.7.13.3"/>
    </reaction>
</comment>